<gene>
    <name evidence="2" type="ORF">NCTC9426_02549</name>
</gene>
<protein>
    <submittedName>
        <fullName evidence="2">Uncharacterized phage-encoded protein</fullName>
    </submittedName>
</protein>
<dbReference type="RefSeq" id="WP_181879604.1">
    <property type="nucleotide sequence ID" value="NZ_UGPZ01000003.1"/>
</dbReference>
<dbReference type="EMBL" id="UGPZ01000003">
    <property type="protein sequence ID" value="STY93815.1"/>
    <property type="molecule type" value="Genomic_DNA"/>
</dbReference>
<proteinExistence type="predicted"/>
<name>A0A378PZH7_MORBO</name>
<evidence type="ECO:0000313" key="3">
    <source>
        <dbReference type="Proteomes" id="UP000254133"/>
    </source>
</evidence>
<dbReference type="PROSITE" id="PS51750">
    <property type="entry name" value="BRO_N"/>
    <property type="match status" value="1"/>
</dbReference>
<dbReference type="Pfam" id="PF02498">
    <property type="entry name" value="Bro-N"/>
    <property type="match status" value="1"/>
</dbReference>
<dbReference type="SMART" id="SM01040">
    <property type="entry name" value="Bro-N"/>
    <property type="match status" value="1"/>
</dbReference>
<dbReference type="PANTHER" id="PTHR36180">
    <property type="entry name" value="DNA-BINDING PROTEIN-RELATED-RELATED"/>
    <property type="match status" value="1"/>
</dbReference>
<evidence type="ECO:0000259" key="1">
    <source>
        <dbReference type="PROSITE" id="PS51750"/>
    </source>
</evidence>
<dbReference type="Proteomes" id="UP000254133">
    <property type="component" value="Unassembled WGS sequence"/>
</dbReference>
<organism evidence="2 3">
    <name type="scientific">Moraxella bovis</name>
    <dbReference type="NCBI Taxonomy" id="476"/>
    <lineage>
        <taxon>Bacteria</taxon>
        <taxon>Pseudomonadati</taxon>
        <taxon>Pseudomonadota</taxon>
        <taxon>Gammaproteobacteria</taxon>
        <taxon>Moraxellales</taxon>
        <taxon>Moraxellaceae</taxon>
        <taxon>Moraxella</taxon>
    </lineage>
</organism>
<feature type="domain" description="Bro-N" evidence="1">
    <location>
        <begin position="1"/>
        <end position="123"/>
    </location>
</feature>
<reference evidence="2 3" key="1">
    <citation type="submission" date="2018-06" db="EMBL/GenBank/DDBJ databases">
        <authorList>
            <consortium name="Pathogen Informatics"/>
            <person name="Doyle S."/>
        </authorList>
    </citation>
    <scope>NUCLEOTIDE SEQUENCE [LARGE SCALE GENOMIC DNA]</scope>
    <source>
        <strain evidence="2 3">NCTC9426</strain>
    </source>
</reference>
<evidence type="ECO:0000313" key="2">
    <source>
        <dbReference type="EMBL" id="STY93815.1"/>
    </source>
</evidence>
<sequence length="267" mass="30269">MTTLTQATQIVNFTFEQSPIRIIDQNGEFWFVANDVCGILEVQNTTQALQSLDDDEKSKLDTTSSPMFNIGLDHRAREINIINESGLYALILRSRKAMQKGTVQHKFRKWVTSEVLPSIRKTGQYRHTVSEDQAHAISKAIKIKCGHQRTHYQTIYHALYDAFGVTSYKELLASDFDAAMAFIAEFDLPTHEQKAGNEVILKNARRMWKWWAKEGISLSACALYGVKHDDSKIVEPVESVWLEAIEIIPCTDVAIQSLEDAPHVEAE</sequence>
<dbReference type="InterPro" id="IPR003497">
    <property type="entry name" value="BRO_N_domain"/>
</dbReference>
<dbReference type="InterPro" id="IPR054226">
    <property type="entry name" value="DUF6948"/>
</dbReference>
<dbReference type="Pfam" id="PF22253">
    <property type="entry name" value="DUF6948"/>
    <property type="match status" value="1"/>
</dbReference>
<dbReference type="PANTHER" id="PTHR36180:SF2">
    <property type="entry name" value="BRO FAMILY PROTEIN"/>
    <property type="match status" value="1"/>
</dbReference>
<dbReference type="AlphaFoldDB" id="A0A378PZH7"/>
<accession>A0A378PZH7</accession>